<dbReference type="SUPFAM" id="SSF52096">
    <property type="entry name" value="ClpP/crotonase"/>
    <property type="match status" value="1"/>
</dbReference>
<evidence type="ECO:0000313" key="10">
    <source>
        <dbReference type="Proteomes" id="UP001160550"/>
    </source>
</evidence>
<gene>
    <name evidence="9" type="ORF">QF205_10915</name>
</gene>
<accession>A0ABT6MSY9</accession>
<dbReference type="InterPro" id="IPR001907">
    <property type="entry name" value="ClpP"/>
</dbReference>
<reference evidence="9" key="1">
    <citation type="journal article" date="2007" name="Int. J. Syst. Evol. Microbiol.">
        <title>Luteimonas composti sp. nov., a moderately thermophilic bacterium isolated from food waste.</title>
        <authorList>
            <person name="Young C.C."/>
            <person name="Kampfer P."/>
            <person name="Chen W.M."/>
            <person name="Yen W.S."/>
            <person name="Arun A.B."/>
            <person name="Lai W.A."/>
            <person name="Shen F.T."/>
            <person name="Rekha P.D."/>
            <person name="Lin K.Y."/>
            <person name="Chou J.H."/>
        </authorList>
    </citation>
    <scope>NUCLEOTIDE SEQUENCE</scope>
    <source>
        <strain evidence="9">CC-YY355</strain>
    </source>
</reference>
<evidence type="ECO:0000256" key="5">
    <source>
        <dbReference type="ARBA" id="ARBA00022825"/>
    </source>
</evidence>
<organism evidence="9 10">
    <name type="scientific">Luteimonas composti</name>
    <dbReference type="NCBI Taxonomy" id="398257"/>
    <lineage>
        <taxon>Bacteria</taxon>
        <taxon>Pseudomonadati</taxon>
        <taxon>Pseudomonadota</taxon>
        <taxon>Gammaproteobacteria</taxon>
        <taxon>Lysobacterales</taxon>
        <taxon>Lysobacteraceae</taxon>
        <taxon>Luteimonas</taxon>
    </lineage>
</organism>
<dbReference type="Pfam" id="PF00574">
    <property type="entry name" value="CLP_protease"/>
    <property type="match status" value="1"/>
</dbReference>
<dbReference type="Gene3D" id="3.90.226.10">
    <property type="entry name" value="2-enoyl-CoA Hydratase, Chain A, domain 1"/>
    <property type="match status" value="1"/>
</dbReference>
<evidence type="ECO:0000256" key="8">
    <source>
        <dbReference type="SAM" id="SignalP"/>
    </source>
</evidence>
<keyword evidence="10" id="KW-1185">Reference proteome</keyword>
<keyword evidence="3 9" id="KW-0645">Protease</keyword>
<keyword evidence="2" id="KW-0963">Cytoplasm</keyword>
<dbReference type="CDD" id="cd07016">
    <property type="entry name" value="S14_ClpP_1"/>
    <property type="match status" value="1"/>
</dbReference>
<comment type="caution">
    <text evidence="9">The sequence shown here is derived from an EMBL/GenBank/DDBJ whole genome shotgun (WGS) entry which is preliminary data.</text>
</comment>
<dbReference type="GO" id="GO:0006508">
    <property type="term" value="P:proteolysis"/>
    <property type="evidence" value="ECO:0007669"/>
    <property type="project" value="UniProtKB-KW"/>
</dbReference>
<feature type="chain" id="PRO_5046233559" description="ATP-dependent Clp protease proteolytic subunit" evidence="8">
    <location>
        <begin position="22"/>
        <end position="765"/>
    </location>
</feature>
<feature type="compositionally biased region" description="Pro residues" evidence="7">
    <location>
        <begin position="282"/>
        <end position="294"/>
    </location>
</feature>
<dbReference type="Proteomes" id="UP001160550">
    <property type="component" value="Unassembled WGS sequence"/>
</dbReference>
<feature type="signal peptide" evidence="8">
    <location>
        <begin position="1"/>
        <end position="21"/>
    </location>
</feature>
<dbReference type="PANTHER" id="PTHR10381:SF70">
    <property type="entry name" value="ATP-DEPENDENT CLP PROTEASE PROTEOLYTIC SUBUNIT"/>
    <property type="match status" value="1"/>
</dbReference>
<keyword evidence="5" id="KW-0720">Serine protease</keyword>
<dbReference type="RefSeq" id="WP_280942792.1">
    <property type="nucleotide sequence ID" value="NZ_JARYGX010000021.1"/>
</dbReference>
<evidence type="ECO:0000313" key="9">
    <source>
        <dbReference type="EMBL" id="MDH7453573.1"/>
    </source>
</evidence>
<evidence type="ECO:0000256" key="3">
    <source>
        <dbReference type="ARBA" id="ARBA00022670"/>
    </source>
</evidence>
<dbReference type="EMBL" id="JARYGX010000021">
    <property type="protein sequence ID" value="MDH7453573.1"/>
    <property type="molecule type" value="Genomic_DNA"/>
</dbReference>
<dbReference type="NCBIfam" id="NF045540">
    <property type="entry name" value="scaf_prot_MCP1"/>
    <property type="match status" value="1"/>
</dbReference>
<dbReference type="InterPro" id="IPR029045">
    <property type="entry name" value="ClpP/crotonase-like_dom_sf"/>
</dbReference>
<evidence type="ECO:0000256" key="7">
    <source>
        <dbReference type="SAM" id="MobiDB-lite"/>
    </source>
</evidence>
<dbReference type="Pfam" id="PF25209">
    <property type="entry name" value="Phage_capsid_4"/>
    <property type="match status" value="1"/>
</dbReference>
<comment type="similarity">
    <text evidence="1 6">Belongs to the peptidase S14 family.</text>
</comment>
<evidence type="ECO:0000256" key="1">
    <source>
        <dbReference type="ARBA" id="ARBA00007039"/>
    </source>
</evidence>
<proteinExistence type="inferred from homology"/>
<name>A0ABT6MSY9_9GAMM</name>
<dbReference type="PRINTS" id="PR00127">
    <property type="entry name" value="CLPPROTEASEP"/>
</dbReference>
<dbReference type="InterPro" id="IPR023562">
    <property type="entry name" value="ClpP/TepA"/>
</dbReference>
<keyword evidence="4" id="KW-0378">Hydrolase</keyword>
<feature type="region of interest" description="Disordered" evidence="7">
    <location>
        <begin position="259"/>
        <end position="307"/>
    </location>
</feature>
<dbReference type="NCBIfam" id="NF045542">
    <property type="entry name" value="Clp_rel_HeadMat"/>
    <property type="match status" value="1"/>
</dbReference>
<feature type="compositionally biased region" description="Low complexity" evidence="7">
    <location>
        <begin position="259"/>
        <end position="281"/>
    </location>
</feature>
<evidence type="ECO:0000256" key="2">
    <source>
        <dbReference type="ARBA" id="ARBA00022490"/>
    </source>
</evidence>
<dbReference type="GO" id="GO:0008233">
    <property type="term" value="F:peptidase activity"/>
    <property type="evidence" value="ECO:0007669"/>
    <property type="project" value="UniProtKB-KW"/>
</dbReference>
<evidence type="ECO:0000256" key="4">
    <source>
        <dbReference type="ARBA" id="ARBA00022801"/>
    </source>
</evidence>
<dbReference type="PANTHER" id="PTHR10381">
    <property type="entry name" value="ATP-DEPENDENT CLP PROTEASE PROTEOLYTIC SUBUNIT"/>
    <property type="match status" value="1"/>
</dbReference>
<reference evidence="9" key="2">
    <citation type="submission" date="2023-04" db="EMBL/GenBank/DDBJ databases">
        <authorList>
            <person name="Sun J.-Q."/>
        </authorList>
    </citation>
    <scope>NUCLEOTIDE SEQUENCE</scope>
    <source>
        <strain evidence="9">CC-YY355</strain>
    </source>
</reference>
<protein>
    <recommendedName>
        <fullName evidence="6">ATP-dependent Clp protease proteolytic subunit</fullName>
    </recommendedName>
</protein>
<keyword evidence="8" id="KW-0732">Signal</keyword>
<sequence>MTKRNALFLACAAALATAPLAAPRDRQDRPHIEPQMTLRPCAADDSAYELLIYGDIGDSWWGESVTAQSVAEQLNGLADTVATINVRINSYGGSVADGLAIYNALKRHKATKAVTIDGVAMSSASLIAMAGDTVSMPPTSILMIHAPWGGCWGNAKEMRQYADVLDKFSDSMADAYVKKSGKAKDDILSLLKDGEDHYYTGEEAVAEGFADAVTNDDDGNDSPDENARAYANQLLERISARGAPAKYAGMVVTAALRGAPNTSTTTTPTPGGVNPAGARPAPSAPNPPAAPAATPPVDTGSDPSGAIPMTEEEKKAAAKAALAADKARREAIRNQFAPFVARTDLDVAALQNLQRECEDDSDTTPEAAGQRLLAMLGKDTTPTGGPRAEPGTQDETATYRDGAILSLLHRKDPQAFKHDEKSQQFRGMNLLDHGRDCLERAGRKTRGLSRQEIAVQALQSTSDFPHILEAVITRSLRRAYEASERTFVPWTRQATLPDFRQVSRAQLAGAPSLKRVVEGAEYEFGTIGDGAEKYAVQKYGRIVAITWEVIINDDMDALTRIPEMFGASAADLESDIVYGILNANPNMADGNALFSAAHGNLGNPAAALIDAVSLDPTVGNPLAAMRAAMLLQKGAEGRYITVRPKYLLVPPGLEEAALKVTNAAIVAARGSDVNVVGPTLTPITEPRLHDGSATAWYGAADPSRVDTIEYAYLEGHEGVFTETRQGFEVDGVQVKCRHVFGAKAIDWRGLFKNAGGTPSPFPGTP</sequence>
<evidence type="ECO:0000256" key="6">
    <source>
        <dbReference type="RuleBase" id="RU003567"/>
    </source>
</evidence>